<feature type="domain" description="Peptidase S9 prolyl oligopeptidase catalytic" evidence="4">
    <location>
        <begin position="470"/>
        <end position="677"/>
    </location>
</feature>
<gene>
    <name evidence="6" type="ORF">M8542_08795</name>
</gene>
<dbReference type="GO" id="GO:0005829">
    <property type="term" value="C:cytosol"/>
    <property type="evidence" value="ECO:0007669"/>
    <property type="project" value="TreeGrafter"/>
</dbReference>
<sequence>MSRYPATRTTDAVVEVAGVTFPDPYQWLEERTDEVRRWQDEQAELADAHVKDWPHFDTLREGVRHFFTARSGSYPSPAGSRWVRSEIPEGATQARVILSDERFGDGEVLFDATDENPAKPPFVSWVTASPDGRYVAVGVCDDGSERNTIRLIDSKSGERLPAPPQPLLDNWTGGARWLPDSSGFFFTSMVGENTDLRHEVLLYRPEPDRVTKVDAPWLPGQDYRTVVFSTDGRRAIAVQGMLAPIPVAVADLPGLAWRPFVTDPAVGSLYGHLVGDRWIAVSDFGAPRGRVIAVALDGPAPSDPATWDELVPESAAALRSLTPVGDHLYVLGLEDTYSQVRIFTAEGAPAGHVPLPGRGAVIEHPFPLMALHPEGRDDEYAFAFTTLTSSAGYYRHRPGSTVDELATPRTRIPDAVVEDGWATSPDGTRVPYHLVRRADVRLDRPRPTLVFGYGGFNAPWHPVFLGPMAAFVAAGGVLAHVHLHGGGEFGREWWEQGRQKHKKNCYDDLHAIAEDLVATGVTSPGLLAVSGGSNGGLLAGVAATLRPALWAVAVPRVPFLDAIGATRDGYGRFVIDLELADLDDPDDVRRLASLSPYHLVRDGVDYPAVYLDAGDTDPRCPPWHARKFAARLQAATSGPNPVLLRVWRDVGHGWATDKDVAVEEHTSWLAFVMKQLGVTPRRPDGSRGGA</sequence>
<protein>
    <submittedName>
        <fullName evidence="6">Prolyl oligopeptidase family serine peptidase</fullName>
    </submittedName>
</protein>
<dbReference type="PANTHER" id="PTHR42881:SF13">
    <property type="entry name" value="PROLYL ENDOPEPTIDASE"/>
    <property type="match status" value="1"/>
</dbReference>
<comment type="caution">
    <text evidence="6">The sequence shown here is derived from an EMBL/GenBank/DDBJ whole genome shotgun (WGS) entry which is preliminary data.</text>
</comment>
<keyword evidence="3" id="KW-0720">Serine protease</keyword>
<evidence type="ECO:0000259" key="4">
    <source>
        <dbReference type="Pfam" id="PF00326"/>
    </source>
</evidence>
<dbReference type="InterPro" id="IPR029058">
    <property type="entry name" value="AB_hydrolase_fold"/>
</dbReference>
<evidence type="ECO:0000313" key="7">
    <source>
        <dbReference type="Proteomes" id="UP001144096"/>
    </source>
</evidence>
<proteinExistence type="predicted"/>
<name>A0A9X2N9I6_9PSEU</name>
<dbReference type="AlphaFoldDB" id="A0A9X2N9I6"/>
<evidence type="ECO:0000256" key="2">
    <source>
        <dbReference type="ARBA" id="ARBA00022801"/>
    </source>
</evidence>
<dbReference type="InterPro" id="IPR001375">
    <property type="entry name" value="Peptidase_S9_cat"/>
</dbReference>
<reference evidence="6" key="1">
    <citation type="submission" date="2022-06" db="EMBL/GenBank/DDBJ databases">
        <title>Amycolatopsis iheyaensis sp. nov., a new species of the genus Amycolatopsis isolated from soil in Iheya island, Japan.</title>
        <authorList>
            <person name="Ngamcharungchit C."/>
            <person name="Kanto H."/>
            <person name="Take A."/>
            <person name="Intra B."/>
            <person name="Matsumoto A."/>
            <person name="Panbangred W."/>
            <person name="Inahashi Y."/>
        </authorList>
    </citation>
    <scope>NUCLEOTIDE SEQUENCE</scope>
    <source>
        <strain evidence="6">OK19-0408</strain>
    </source>
</reference>
<keyword evidence="7" id="KW-1185">Reference proteome</keyword>
<dbReference type="GO" id="GO:0004252">
    <property type="term" value="F:serine-type endopeptidase activity"/>
    <property type="evidence" value="ECO:0007669"/>
    <property type="project" value="UniProtKB-EC"/>
</dbReference>
<keyword evidence="2" id="KW-0378">Hydrolase</keyword>
<dbReference type="InterPro" id="IPR051167">
    <property type="entry name" value="Prolyl_oligopep/macrocyclase"/>
</dbReference>
<dbReference type="SUPFAM" id="SSF50993">
    <property type="entry name" value="Peptidase/esterase 'gauge' domain"/>
    <property type="match status" value="1"/>
</dbReference>
<evidence type="ECO:0000256" key="1">
    <source>
        <dbReference type="ARBA" id="ARBA00022670"/>
    </source>
</evidence>
<dbReference type="Pfam" id="PF00326">
    <property type="entry name" value="Peptidase_S9"/>
    <property type="match status" value="1"/>
</dbReference>
<dbReference type="RefSeq" id="WP_257919532.1">
    <property type="nucleotide sequence ID" value="NZ_JAMXQV010000003.1"/>
</dbReference>
<feature type="domain" description="Peptidase S9A N-terminal" evidence="5">
    <location>
        <begin position="5"/>
        <end position="190"/>
    </location>
</feature>
<dbReference type="SUPFAM" id="SSF53474">
    <property type="entry name" value="alpha/beta-Hydrolases"/>
    <property type="match status" value="1"/>
</dbReference>
<evidence type="ECO:0000313" key="6">
    <source>
        <dbReference type="EMBL" id="MCR6482915.1"/>
    </source>
</evidence>
<accession>A0A9X2N9I6</accession>
<evidence type="ECO:0000259" key="5">
    <source>
        <dbReference type="Pfam" id="PF02897"/>
    </source>
</evidence>
<dbReference type="Gene3D" id="3.40.50.1820">
    <property type="entry name" value="alpha/beta hydrolase"/>
    <property type="match status" value="1"/>
</dbReference>
<dbReference type="EMBL" id="JAMXQV010000003">
    <property type="protein sequence ID" value="MCR6482915.1"/>
    <property type="molecule type" value="Genomic_DNA"/>
</dbReference>
<dbReference type="Proteomes" id="UP001144096">
    <property type="component" value="Unassembled WGS sequence"/>
</dbReference>
<keyword evidence="1" id="KW-0645">Protease</keyword>
<dbReference type="Pfam" id="PF02897">
    <property type="entry name" value="Peptidase_S9_N"/>
    <property type="match status" value="2"/>
</dbReference>
<dbReference type="Gene3D" id="2.130.10.120">
    <property type="entry name" value="Prolyl oligopeptidase, N-terminal domain"/>
    <property type="match status" value="1"/>
</dbReference>
<dbReference type="GO" id="GO:0070012">
    <property type="term" value="F:oligopeptidase activity"/>
    <property type="evidence" value="ECO:0007669"/>
    <property type="project" value="TreeGrafter"/>
</dbReference>
<dbReference type="PANTHER" id="PTHR42881">
    <property type="entry name" value="PROLYL ENDOPEPTIDASE"/>
    <property type="match status" value="1"/>
</dbReference>
<dbReference type="PRINTS" id="PR00862">
    <property type="entry name" value="PROLIGOPTASE"/>
</dbReference>
<organism evidence="6 7">
    <name type="scientific">Amycolatopsis iheyensis</name>
    <dbReference type="NCBI Taxonomy" id="2945988"/>
    <lineage>
        <taxon>Bacteria</taxon>
        <taxon>Bacillati</taxon>
        <taxon>Actinomycetota</taxon>
        <taxon>Actinomycetes</taxon>
        <taxon>Pseudonocardiales</taxon>
        <taxon>Pseudonocardiaceae</taxon>
        <taxon>Amycolatopsis</taxon>
    </lineage>
</organism>
<dbReference type="InterPro" id="IPR023302">
    <property type="entry name" value="Pept_S9A_N"/>
</dbReference>
<evidence type="ECO:0000256" key="3">
    <source>
        <dbReference type="ARBA" id="ARBA00022825"/>
    </source>
</evidence>
<dbReference type="InterPro" id="IPR002470">
    <property type="entry name" value="Peptidase_S9A"/>
</dbReference>
<dbReference type="GO" id="GO:0006508">
    <property type="term" value="P:proteolysis"/>
    <property type="evidence" value="ECO:0007669"/>
    <property type="project" value="UniProtKB-KW"/>
</dbReference>
<feature type="domain" description="Peptidase S9A N-terminal" evidence="5">
    <location>
        <begin position="270"/>
        <end position="363"/>
    </location>
</feature>